<name>A0A5C7HEM7_9ROSI</name>
<dbReference type="GO" id="GO:0005886">
    <property type="term" value="C:plasma membrane"/>
    <property type="evidence" value="ECO:0007669"/>
    <property type="project" value="UniProtKB-SubCell"/>
</dbReference>
<dbReference type="HAMAP" id="MF_00216">
    <property type="entry name" value="aIF_1A"/>
    <property type="match status" value="1"/>
</dbReference>
<keyword evidence="6" id="KW-0433">Leucine-rich repeat</keyword>
<protein>
    <recommendedName>
        <fullName evidence="15">Eukaryotic translation initiation factor 4C</fullName>
    </recommendedName>
</protein>
<evidence type="ECO:0000256" key="1">
    <source>
        <dbReference type="ARBA" id="ARBA00004251"/>
    </source>
</evidence>
<dbReference type="FunFam" id="3.80.10.10:FF:000041">
    <property type="entry name" value="LRR receptor-like serine/threonine-protein kinase ERECTA"/>
    <property type="match status" value="1"/>
</dbReference>
<dbReference type="Gene3D" id="3.80.10.10">
    <property type="entry name" value="Ribonuclease Inhibitor"/>
    <property type="match status" value="6"/>
</dbReference>
<keyword evidence="5 16" id="KW-0396">Initiation factor</keyword>
<feature type="compositionally biased region" description="Basic residues" evidence="17">
    <location>
        <begin position="978"/>
        <end position="989"/>
    </location>
</feature>
<dbReference type="InterPro" id="IPR012340">
    <property type="entry name" value="NA-bd_OB-fold"/>
</dbReference>
<dbReference type="InterPro" id="IPR001611">
    <property type="entry name" value="Leu-rich_rpt"/>
</dbReference>
<feature type="region of interest" description="Disordered" evidence="17">
    <location>
        <begin position="972"/>
        <end position="998"/>
    </location>
</feature>
<dbReference type="SUPFAM" id="SSF52058">
    <property type="entry name" value="L domain-like"/>
    <property type="match status" value="1"/>
</dbReference>
<evidence type="ECO:0000256" key="16">
    <source>
        <dbReference type="PROSITE-ProRule" id="PRU00181"/>
    </source>
</evidence>
<evidence type="ECO:0000313" key="21">
    <source>
        <dbReference type="Proteomes" id="UP000323000"/>
    </source>
</evidence>
<dbReference type="Pfam" id="PF01176">
    <property type="entry name" value="eIF-1a"/>
    <property type="match status" value="1"/>
</dbReference>
<comment type="similarity">
    <text evidence="3">Belongs to the RLP family.</text>
</comment>
<keyword evidence="12" id="KW-0472">Membrane</keyword>
<dbReference type="InterPro" id="IPR032675">
    <property type="entry name" value="LRR_dom_sf"/>
</dbReference>
<dbReference type="SUPFAM" id="SSF52047">
    <property type="entry name" value="RNI-like"/>
    <property type="match status" value="1"/>
</dbReference>
<dbReference type="PANTHER" id="PTHR48061">
    <property type="entry name" value="LEUCINE-RICH REPEAT RECEPTOR PROTEIN KINASE EMS1-LIKE-RELATED"/>
    <property type="match status" value="1"/>
</dbReference>
<dbReference type="SMART" id="SM00652">
    <property type="entry name" value="eIF1a"/>
    <property type="match status" value="1"/>
</dbReference>
<dbReference type="GO" id="GO:0003723">
    <property type="term" value="F:RNA binding"/>
    <property type="evidence" value="ECO:0007669"/>
    <property type="project" value="InterPro"/>
</dbReference>
<dbReference type="Gene3D" id="2.40.50.140">
    <property type="entry name" value="Nucleic acid-binding proteins"/>
    <property type="match status" value="1"/>
</dbReference>
<evidence type="ECO:0000256" key="9">
    <source>
        <dbReference type="ARBA" id="ARBA00022737"/>
    </source>
</evidence>
<keyword evidence="10 16" id="KW-0648">Protein biosynthesis</keyword>
<gene>
    <name evidence="20" type="ORF">EZV62_020710</name>
</gene>
<dbReference type="SMART" id="SM00369">
    <property type="entry name" value="LRR_TYP"/>
    <property type="match status" value="9"/>
</dbReference>
<feature type="domain" description="S1-like" evidence="19">
    <location>
        <begin position="996"/>
        <end position="1070"/>
    </location>
</feature>
<evidence type="ECO:0000256" key="14">
    <source>
        <dbReference type="ARBA" id="ARBA00023180"/>
    </source>
</evidence>
<evidence type="ECO:0000256" key="11">
    <source>
        <dbReference type="ARBA" id="ARBA00022989"/>
    </source>
</evidence>
<evidence type="ECO:0000256" key="15">
    <source>
        <dbReference type="ARBA" id="ARBA00032507"/>
    </source>
</evidence>
<dbReference type="SUPFAM" id="SSF50249">
    <property type="entry name" value="Nucleic acid-binding proteins"/>
    <property type="match status" value="1"/>
</dbReference>
<evidence type="ECO:0000256" key="17">
    <source>
        <dbReference type="SAM" id="MobiDB-lite"/>
    </source>
</evidence>
<dbReference type="AlphaFoldDB" id="A0A5C7HEM7"/>
<keyword evidence="7" id="KW-0812">Transmembrane</keyword>
<dbReference type="EMBL" id="VAHF01000009">
    <property type="protein sequence ID" value="TXG55454.1"/>
    <property type="molecule type" value="Genomic_DNA"/>
</dbReference>
<comment type="caution">
    <text evidence="20">The sequence shown here is derived from an EMBL/GenBank/DDBJ whole genome shotgun (WGS) entry which is preliminary data.</text>
</comment>
<keyword evidence="13" id="KW-0675">Receptor</keyword>
<dbReference type="Pfam" id="PF08263">
    <property type="entry name" value="LRRNT_2"/>
    <property type="match status" value="1"/>
</dbReference>
<keyword evidence="4" id="KW-1003">Cell membrane</keyword>
<dbReference type="OrthoDB" id="676979at2759"/>
<keyword evidence="14" id="KW-0325">Glycoprotein</keyword>
<evidence type="ECO:0000256" key="8">
    <source>
        <dbReference type="ARBA" id="ARBA00022729"/>
    </source>
</evidence>
<dbReference type="InterPro" id="IPR006196">
    <property type="entry name" value="RNA-binding_domain_S1_IF1"/>
</dbReference>
<keyword evidence="11" id="KW-1133">Transmembrane helix</keyword>
<dbReference type="PROSITE" id="PS50832">
    <property type="entry name" value="S1_IF1_TYPE"/>
    <property type="match status" value="1"/>
</dbReference>
<dbReference type="InterPro" id="IPR001253">
    <property type="entry name" value="TIF_eIF-1A"/>
</dbReference>
<comment type="subcellular location">
    <subcellularLocation>
        <location evidence="1">Cell membrane</location>
        <topology evidence="1">Single-pass type I membrane protein</topology>
    </subcellularLocation>
</comment>
<evidence type="ECO:0000256" key="12">
    <source>
        <dbReference type="ARBA" id="ARBA00023136"/>
    </source>
</evidence>
<evidence type="ECO:0000256" key="7">
    <source>
        <dbReference type="ARBA" id="ARBA00022692"/>
    </source>
</evidence>
<dbReference type="NCBIfam" id="TIGR00523">
    <property type="entry name" value="eIF-1A"/>
    <property type="match status" value="1"/>
</dbReference>
<evidence type="ECO:0000256" key="18">
    <source>
        <dbReference type="SAM" id="SignalP"/>
    </source>
</evidence>
<evidence type="ECO:0000313" key="20">
    <source>
        <dbReference type="EMBL" id="TXG55454.1"/>
    </source>
</evidence>
<dbReference type="PANTHER" id="PTHR48061:SF12">
    <property type="entry name" value="DISEASE RESISTANCE LIKE PROTEIN"/>
    <property type="match status" value="1"/>
</dbReference>
<comment type="similarity">
    <text evidence="2">Belongs to the eIF-1A family.</text>
</comment>
<dbReference type="InterPro" id="IPR013210">
    <property type="entry name" value="LRR_N_plant-typ"/>
</dbReference>
<keyword evidence="9" id="KW-0677">Repeat</keyword>
<evidence type="ECO:0000256" key="6">
    <source>
        <dbReference type="ARBA" id="ARBA00022614"/>
    </source>
</evidence>
<evidence type="ECO:0000256" key="5">
    <source>
        <dbReference type="ARBA" id="ARBA00022540"/>
    </source>
</evidence>
<evidence type="ECO:0000256" key="3">
    <source>
        <dbReference type="ARBA" id="ARBA00009592"/>
    </source>
</evidence>
<dbReference type="Proteomes" id="UP000323000">
    <property type="component" value="Chromosome 9"/>
</dbReference>
<organism evidence="20 21">
    <name type="scientific">Acer yangbiense</name>
    <dbReference type="NCBI Taxonomy" id="1000413"/>
    <lineage>
        <taxon>Eukaryota</taxon>
        <taxon>Viridiplantae</taxon>
        <taxon>Streptophyta</taxon>
        <taxon>Embryophyta</taxon>
        <taxon>Tracheophyta</taxon>
        <taxon>Spermatophyta</taxon>
        <taxon>Magnoliopsida</taxon>
        <taxon>eudicotyledons</taxon>
        <taxon>Gunneridae</taxon>
        <taxon>Pentapetalae</taxon>
        <taxon>rosids</taxon>
        <taxon>malvids</taxon>
        <taxon>Sapindales</taxon>
        <taxon>Sapindaceae</taxon>
        <taxon>Hippocastanoideae</taxon>
        <taxon>Acereae</taxon>
        <taxon>Acer</taxon>
    </lineage>
</organism>
<dbReference type="Pfam" id="PF13855">
    <property type="entry name" value="LRR_8"/>
    <property type="match status" value="1"/>
</dbReference>
<keyword evidence="8 18" id="KW-0732">Signal</keyword>
<reference evidence="21" key="1">
    <citation type="journal article" date="2019" name="Gigascience">
        <title>De novo genome assembly of the endangered Acer yangbiense, a plant species with extremely small populations endemic to Yunnan Province, China.</title>
        <authorList>
            <person name="Yang J."/>
            <person name="Wariss H.M."/>
            <person name="Tao L."/>
            <person name="Zhang R."/>
            <person name="Yun Q."/>
            <person name="Hollingsworth P."/>
            <person name="Dao Z."/>
            <person name="Luo G."/>
            <person name="Guo H."/>
            <person name="Ma Y."/>
            <person name="Sun W."/>
        </authorList>
    </citation>
    <scope>NUCLEOTIDE SEQUENCE [LARGE SCALE GENOMIC DNA]</scope>
    <source>
        <strain evidence="21">cv. Malutang</strain>
    </source>
</reference>
<evidence type="ECO:0000256" key="13">
    <source>
        <dbReference type="ARBA" id="ARBA00023170"/>
    </source>
</evidence>
<dbReference type="InterPro" id="IPR018104">
    <property type="entry name" value="TIF_eIF-1A_CS"/>
</dbReference>
<dbReference type="FunFam" id="2.40.50.140:FF:000131">
    <property type="entry name" value="Eukaryotic translation initiation factor 1A"/>
    <property type="match status" value="1"/>
</dbReference>
<feature type="signal peptide" evidence="18">
    <location>
        <begin position="1"/>
        <end position="16"/>
    </location>
</feature>
<evidence type="ECO:0000256" key="10">
    <source>
        <dbReference type="ARBA" id="ARBA00022917"/>
    </source>
</evidence>
<evidence type="ECO:0000256" key="2">
    <source>
        <dbReference type="ARBA" id="ARBA00007392"/>
    </source>
</evidence>
<dbReference type="InterPro" id="IPR003591">
    <property type="entry name" value="Leu-rich_rpt_typical-subtyp"/>
</dbReference>
<dbReference type="CDD" id="cd05793">
    <property type="entry name" value="S1_IF1A"/>
    <property type="match status" value="1"/>
</dbReference>
<dbReference type="PROSITE" id="PS01262">
    <property type="entry name" value="IF1A"/>
    <property type="match status" value="1"/>
</dbReference>
<evidence type="ECO:0000259" key="19">
    <source>
        <dbReference type="PROSITE" id="PS50832"/>
    </source>
</evidence>
<proteinExistence type="inferred from homology"/>
<sequence>MIVLILFQIILKLNHGSWKEEIVAVLTVAHGMASSAMRKAVMSSALDLSSSCLSGFINSTSTLFQLVHLQWLSLAYNYFNLSEIPATINNLSRLSHLNLSFSAISGQIPPQLLDLRKLVSLDLSHNYVIEVPGNETNYLELGEQSLQNLVEKLTNLKVLNLDKVHISSPVPHMLANLSSLTYLSLQYCELQGEFPTKIFQLPNLSVLQLNHNSNLTGYLPQFERSSPLTVLAIGDCGFYGTIPSSLGNLTKLVSLDVSFTSFLGELPISIGNLASLKELSLEAYNFSGQISSSLVAWTAKHDQMEEPDRSAMADGFSSFCFFNDAVMQPSKTTRQTKPLCHDDERSALLQSIHFGKDYCWDAILDYLKVESWKLEGGNSSTADCCSWDGVKCDEETGHVIKFDLSSSCLSGSINSTTTLFHLVHLQWLILAGNDFHQSEIPATINNLSRLKHLNLSHSGIFGQIPPQLLDLRNLVSLDFSHNYAILIPGNETYYLELGEPSLQNLVEKLTNLKVLNLDIVDISSPIPHILANLSSLTYLSLQHCRLQGEIPNKIFQLPNLSVLQLTGNSNLTGYLPEFERSSPLTVLAIGSCGFSGTIPSSLGNLTKLVHLDFSFSSFLGELPISIGNLASLKGLDLQGCNFSDQISSSILGNLTQLDYLDLSQSHKKFSGQNSSSLSWIAKNTKGPIPINIFQLKNLQYLRLQSNNLSGTVEFDMFLSQLEKFDQHPNVRPPGLSTLDVRYNKLEGPLLVIPFEFMSEYLVSNNKLTGEISTLICKSKHLHALDLSNNNLSGVLPKCLANLSDALSILALQSNKFHRSIPQTFMNGNNLKMIDLSNNQLQGRIPRSLVNCTKLEYLHIGNNQIIDIFPSWLGNLRELKVLILKSNRLHGEIKEPEENFEFPKLQVIDLSHNIFRGKLPTKHFQSWNAMKVVNGSHLSYMHDEIQPTMYYVQFASYEISDYAYSMTISNKESETMPKNKGKGGKNRKRGKNEADDEKRELVFKEDGQEYAQVVRMLGNGRCEATCIDGTKRLCHIRGKMHKKVWIASGDIILVGLRDYQDEKADVILKYMPDEARLLKAYGELPENTRLNEGIAGGLDEEDEGAGDDYIEFEDEDIDKI</sequence>
<dbReference type="Pfam" id="PF00560">
    <property type="entry name" value="LRR_1"/>
    <property type="match status" value="2"/>
</dbReference>
<dbReference type="InterPro" id="IPR046956">
    <property type="entry name" value="RLP23-like"/>
</dbReference>
<accession>A0A5C7HEM7</accession>
<keyword evidence="21" id="KW-1185">Reference proteome</keyword>
<feature type="chain" id="PRO_5022978888" description="Eukaryotic translation initiation factor 4C" evidence="18">
    <location>
        <begin position="17"/>
        <end position="1119"/>
    </location>
</feature>
<dbReference type="GO" id="GO:0003743">
    <property type="term" value="F:translation initiation factor activity"/>
    <property type="evidence" value="ECO:0007669"/>
    <property type="project" value="UniProtKB-UniRule"/>
</dbReference>
<evidence type="ECO:0000256" key="4">
    <source>
        <dbReference type="ARBA" id="ARBA00022475"/>
    </source>
</evidence>